<dbReference type="RefSeq" id="WP_044222223.1">
    <property type="nucleotide sequence ID" value="NZ_JRYR02000001.1"/>
</dbReference>
<dbReference type="InterPro" id="IPR018392">
    <property type="entry name" value="LysM"/>
</dbReference>
<dbReference type="SMART" id="SM00257">
    <property type="entry name" value="LysM"/>
    <property type="match status" value="2"/>
</dbReference>
<evidence type="ECO:0000313" key="3">
    <source>
        <dbReference type="EMBL" id="OHX65687.1"/>
    </source>
</evidence>
<dbReference type="SUPFAM" id="SSF54106">
    <property type="entry name" value="LysM domain"/>
    <property type="match status" value="1"/>
</dbReference>
<dbReference type="Gene3D" id="1.25.40.10">
    <property type="entry name" value="Tetratricopeptide repeat domain"/>
    <property type="match status" value="1"/>
</dbReference>
<name>A0A1S1YXE6_FLAPC</name>
<keyword evidence="1" id="KW-1133">Transmembrane helix</keyword>
<evidence type="ECO:0000256" key="1">
    <source>
        <dbReference type="SAM" id="Phobius"/>
    </source>
</evidence>
<feature type="domain" description="LysM" evidence="2">
    <location>
        <begin position="386"/>
        <end position="432"/>
    </location>
</feature>
<dbReference type="AlphaFoldDB" id="A0A1S1YXE6"/>
<dbReference type="Proteomes" id="UP000179797">
    <property type="component" value="Unassembled WGS sequence"/>
</dbReference>
<keyword evidence="1" id="KW-0472">Membrane</keyword>
<dbReference type="PROSITE" id="PS51782">
    <property type="entry name" value="LYSM"/>
    <property type="match status" value="2"/>
</dbReference>
<dbReference type="Pfam" id="PF01476">
    <property type="entry name" value="LysM"/>
    <property type="match status" value="2"/>
</dbReference>
<dbReference type="InterPro" id="IPR036779">
    <property type="entry name" value="LysM_dom_sf"/>
</dbReference>
<accession>A0A1S1YXE6</accession>
<gene>
    <name evidence="3" type="ORF">NH26_04650</name>
</gene>
<protein>
    <recommendedName>
        <fullName evidence="2">LysM domain-containing protein</fullName>
    </recommendedName>
</protein>
<sequence>MTIQELQDHYQFNRETPIVIGDRCKVYFGKLNDEDEVVIISDLSPRVVQEDPSDDYEVGATLSFEDEEEESTPDTYVFGSVQYKVRMLDNFREEVVETVHQIIEEKDEDQLKELEVKLLKVLKLPSLDRTQKLLDIKNLYKQGLYDETFKAIAYDYADDILLDGDMLYLLGDMCEKGMGTFENKRQALKFFQRAEEIGITNAEKRVSMLQEELDKRNKEEVIQTVNETNETPISSEDKSRLIRKKPSQNRKKGLSKKNKIRYSIIGSFSFVLGVLFTVIIGGLSNISSDGTDDITTPTEVIDEDVVENTNNELFNKIESDVLKNIGDLKNYDHAIKTLDGVVSQIDQSLRVHTFSPEQTKRLDQIKTNVMGQISNIKDNEKGNFTTWYVAQAGESVTAIANRYKIPEKNLLNEKGENYLIDYSFKTGEKVKLKVPAFFFNHKILVGESLGSISNKYDIQPEDIKKLSELKSDVIHPGQTIRVYIRQ</sequence>
<organism evidence="3 4">
    <name type="scientific">Flammeovirga pacifica</name>
    <dbReference type="NCBI Taxonomy" id="915059"/>
    <lineage>
        <taxon>Bacteria</taxon>
        <taxon>Pseudomonadati</taxon>
        <taxon>Bacteroidota</taxon>
        <taxon>Cytophagia</taxon>
        <taxon>Cytophagales</taxon>
        <taxon>Flammeovirgaceae</taxon>
        <taxon>Flammeovirga</taxon>
    </lineage>
</organism>
<dbReference type="Gene3D" id="3.10.350.10">
    <property type="entry name" value="LysM domain"/>
    <property type="match status" value="1"/>
</dbReference>
<dbReference type="OrthoDB" id="974684at2"/>
<dbReference type="SUPFAM" id="SSF81901">
    <property type="entry name" value="HCP-like"/>
    <property type="match status" value="1"/>
</dbReference>
<feature type="transmembrane region" description="Helical" evidence="1">
    <location>
        <begin position="260"/>
        <end position="283"/>
    </location>
</feature>
<keyword evidence="1" id="KW-0812">Transmembrane</keyword>
<evidence type="ECO:0000259" key="2">
    <source>
        <dbReference type="PROSITE" id="PS51782"/>
    </source>
</evidence>
<keyword evidence="4" id="KW-1185">Reference proteome</keyword>
<dbReference type="STRING" id="915059.NH26_04650"/>
<dbReference type="EMBL" id="JRYR02000001">
    <property type="protein sequence ID" value="OHX65687.1"/>
    <property type="molecule type" value="Genomic_DNA"/>
</dbReference>
<feature type="domain" description="LysM" evidence="2">
    <location>
        <begin position="439"/>
        <end position="482"/>
    </location>
</feature>
<proteinExistence type="predicted"/>
<dbReference type="InterPro" id="IPR011990">
    <property type="entry name" value="TPR-like_helical_dom_sf"/>
</dbReference>
<comment type="caution">
    <text evidence="3">The sequence shown here is derived from an EMBL/GenBank/DDBJ whole genome shotgun (WGS) entry which is preliminary data.</text>
</comment>
<evidence type="ECO:0000313" key="4">
    <source>
        <dbReference type="Proteomes" id="UP000179797"/>
    </source>
</evidence>
<reference evidence="3 4" key="1">
    <citation type="journal article" date="2012" name="Int. J. Syst. Evol. Microbiol.">
        <title>Flammeovirga pacifica sp. nov., isolated from deep-sea sediment.</title>
        <authorList>
            <person name="Xu H."/>
            <person name="Fu Y."/>
            <person name="Yang N."/>
            <person name="Ding Z."/>
            <person name="Lai Q."/>
            <person name="Zeng R."/>
        </authorList>
    </citation>
    <scope>NUCLEOTIDE SEQUENCE [LARGE SCALE GENOMIC DNA]</scope>
    <source>
        <strain evidence="4">DSM 24597 / LMG 26175 / WPAGA1</strain>
    </source>
</reference>